<sequence length="104" mass="11814">MTDSELKMLKADITAEVIKELTGKDLRTAQDTSRPLAQVYARYKDSLYKKFGIVTYAQAWDSIRKLATFRAGHRYVRDLLPSEEAEAAEFAESIILQLGIEEQS</sequence>
<gene>
    <name evidence="1" type="ORF">M5X12_30500</name>
</gene>
<evidence type="ECO:0008006" key="3">
    <source>
        <dbReference type="Google" id="ProtNLM"/>
    </source>
</evidence>
<protein>
    <recommendedName>
        <fullName evidence="3">Phage protein</fullName>
    </recommendedName>
</protein>
<comment type="caution">
    <text evidence="1">The sequence shown here is derived from an EMBL/GenBank/DDBJ whole genome shotgun (WGS) entry which is preliminary data.</text>
</comment>
<proteinExistence type="predicted"/>
<keyword evidence="2" id="KW-1185">Reference proteome</keyword>
<reference evidence="1 2" key="1">
    <citation type="submission" date="2022-05" db="EMBL/GenBank/DDBJ databases">
        <title>Genome Sequencing of Bee-Associated Microbes.</title>
        <authorList>
            <person name="Dunlap C."/>
        </authorList>
    </citation>
    <scope>NUCLEOTIDE SEQUENCE [LARGE SCALE GENOMIC DNA]</scope>
    <source>
        <strain evidence="1 2">NRRL B-04010</strain>
    </source>
</reference>
<name>A0ABT4H774_PAEAL</name>
<dbReference type="RefSeq" id="WP_005551380.1">
    <property type="nucleotide sequence ID" value="NZ_JAMDLX010000006.1"/>
</dbReference>
<evidence type="ECO:0000313" key="1">
    <source>
        <dbReference type="EMBL" id="MCY9764827.1"/>
    </source>
</evidence>
<evidence type="ECO:0000313" key="2">
    <source>
        <dbReference type="Proteomes" id="UP001527181"/>
    </source>
</evidence>
<organism evidence="1 2">
    <name type="scientific">Paenibacillus alvei</name>
    <name type="common">Bacillus alvei</name>
    <dbReference type="NCBI Taxonomy" id="44250"/>
    <lineage>
        <taxon>Bacteria</taxon>
        <taxon>Bacillati</taxon>
        <taxon>Bacillota</taxon>
        <taxon>Bacilli</taxon>
        <taxon>Bacillales</taxon>
        <taxon>Paenibacillaceae</taxon>
        <taxon>Paenibacillus</taxon>
    </lineage>
</organism>
<dbReference type="EMBL" id="JAMDNP010000125">
    <property type="protein sequence ID" value="MCY9764827.1"/>
    <property type="molecule type" value="Genomic_DNA"/>
</dbReference>
<dbReference type="Proteomes" id="UP001527181">
    <property type="component" value="Unassembled WGS sequence"/>
</dbReference>
<accession>A0ABT4H774</accession>